<feature type="chain" id="PRO_5038478389" description="ABC transporter substrate-binding protein" evidence="2">
    <location>
        <begin position="22"/>
        <end position="579"/>
    </location>
</feature>
<keyword evidence="4" id="KW-1185">Reference proteome</keyword>
<evidence type="ECO:0000313" key="4">
    <source>
        <dbReference type="Proteomes" id="UP000250369"/>
    </source>
</evidence>
<accession>A0A329MDH8</accession>
<comment type="caution">
    <text evidence="3">The sequence shown here is derived from an EMBL/GenBank/DDBJ whole genome shotgun (WGS) entry which is preliminary data.</text>
</comment>
<dbReference type="SUPFAM" id="SSF53850">
    <property type="entry name" value="Periplasmic binding protein-like II"/>
    <property type="match status" value="1"/>
</dbReference>
<dbReference type="OrthoDB" id="2752887at2"/>
<dbReference type="InterPro" id="IPR050490">
    <property type="entry name" value="Bact_solute-bd_prot1"/>
</dbReference>
<evidence type="ECO:0000256" key="1">
    <source>
        <dbReference type="SAM" id="MobiDB-lite"/>
    </source>
</evidence>
<feature type="region of interest" description="Disordered" evidence="1">
    <location>
        <begin position="30"/>
        <end position="56"/>
    </location>
</feature>
<evidence type="ECO:0008006" key="5">
    <source>
        <dbReference type="Google" id="ProtNLM"/>
    </source>
</evidence>
<gene>
    <name evidence="3" type="ORF">DQG23_26825</name>
</gene>
<dbReference type="PANTHER" id="PTHR43649">
    <property type="entry name" value="ARABINOSE-BINDING PROTEIN-RELATED"/>
    <property type="match status" value="1"/>
</dbReference>
<proteinExistence type="predicted"/>
<evidence type="ECO:0000256" key="2">
    <source>
        <dbReference type="SAM" id="SignalP"/>
    </source>
</evidence>
<evidence type="ECO:0000313" key="3">
    <source>
        <dbReference type="EMBL" id="RAV17738.1"/>
    </source>
</evidence>
<organism evidence="3 4">
    <name type="scientific">Paenibacillus contaminans</name>
    <dbReference type="NCBI Taxonomy" id="450362"/>
    <lineage>
        <taxon>Bacteria</taxon>
        <taxon>Bacillati</taxon>
        <taxon>Bacillota</taxon>
        <taxon>Bacilli</taxon>
        <taxon>Bacillales</taxon>
        <taxon>Paenibacillaceae</taxon>
        <taxon>Paenibacillus</taxon>
    </lineage>
</organism>
<keyword evidence="2" id="KW-0732">Signal</keyword>
<name>A0A329MDH8_9BACL</name>
<reference evidence="3 4" key="1">
    <citation type="journal article" date="2009" name="Int. J. Syst. Evol. Microbiol.">
        <title>Paenibacillus contaminans sp. nov., isolated from a contaminated laboratory plate.</title>
        <authorList>
            <person name="Chou J.H."/>
            <person name="Lee J.H."/>
            <person name="Lin M.C."/>
            <person name="Chang P.S."/>
            <person name="Arun A.B."/>
            <person name="Young C.C."/>
            <person name="Chen W.M."/>
        </authorList>
    </citation>
    <scope>NUCLEOTIDE SEQUENCE [LARGE SCALE GENOMIC DNA]</scope>
    <source>
        <strain evidence="3 4">CKOBP-6</strain>
    </source>
</reference>
<dbReference type="EMBL" id="QMFB01000018">
    <property type="protein sequence ID" value="RAV17738.1"/>
    <property type="molecule type" value="Genomic_DNA"/>
</dbReference>
<feature type="signal peptide" evidence="2">
    <location>
        <begin position="1"/>
        <end position="21"/>
    </location>
</feature>
<dbReference type="PROSITE" id="PS51257">
    <property type="entry name" value="PROKAR_LIPOPROTEIN"/>
    <property type="match status" value="1"/>
</dbReference>
<dbReference type="RefSeq" id="WP_113034104.1">
    <property type="nucleotide sequence ID" value="NZ_QMFB01000018.1"/>
</dbReference>
<dbReference type="PANTHER" id="PTHR43649:SF12">
    <property type="entry name" value="DIACETYLCHITOBIOSE BINDING PROTEIN DASA"/>
    <property type="match status" value="1"/>
</dbReference>
<dbReference type="Gene3D" id="3.40.190.10">
    <property type="entry name" value="Periplasmic binding protein-like II"/>
    <property type="match status" value="3"/>
</dbReference>
<dbReference type="AlphaFoldDB" id="A0A329MDH8"/>
<protein>
    <recommendedName>
        <fullName evidence="5">ABC transporter substrate-binding protein</fullName>
    </recommendedName>
</protein>
<sequence length="579" mass="65433">MHNRTKKAISLVWIVMFVFLAACSKQGSGTAETARPPATSDNAANSNDSPSPGKEERPLYTIKYMYPGGTSKFKKSDETTVGKIIKEKFNIVFEMVPYAGDWGEKVNLMLAAGDYPEILPIQFNENVSKYIQAGAAIALDDYMAKSPNFTERYKSQIPYWRALAAENKLYKWETSQSDLNTNIKGLDVAVRIDALEKQGWPKLISEDDYVKFLKQAMIDFPETDGKKTIGMSSLFGESYGMAGIAGIMYEKGGRYTGVAGNGGVIWNHAEQKFEDYLKNEYVLESFKFLNRLYREGILDKESFTDRAAQVQEKANSGRALSMWYSVWLVDSANKTLEKAGHPERQYITLPIRSNTQIERNEKRLIMELDLAPFNSVVITTKAKDPKRIMELVNWATSEEGQLLLQEGIEGKHYTVENGKRVPTDLLIKHMDNPAESMEGIGAFGFLGSDTRAAKNGQPYPLEVDPDLRDKLSLTEKTKEAYTKLGWKNSVDYWQQTSVGAPSGIVPSIQIDPSSDLGQLQQKLVEHRVKNTAKLIMAKDDADFQRIWESMLKEYENMNPQSVVDKYNQMYKEMIDKVKK</sequence>
<dbReference type="Proteomes" id="UP000250369">
    <property type="component" value="Unassembled WGS sequence"/>
</dbReference>
<feature type="compositionally biased region" description="Low complexity" evidence="1">
    <location>
        <begin position="36"/>
        <end position="52"/>
    </location>
</feature>